<accession>A0A560KAJ0</accession>
<evidence type="ECO:0000313" key="1">
    <source>
        <dbReference type="EMBL" id="TWB80049.1"/>
    </source>
</evidence>
<sequence length="76" mass="8461">MGKNWDWKTWGDEGGGYANVAPWYGGAMRRNPKLKVFLAGGWYEAGHMMYLNRAALDKLTDDVRHFVKAAAPGASE</sequence>
<organism evidence="1 2">
    <name type="scientific">Nitrospirillum amazonense</name>
    <dbReference type="NCBI Taxonomy" id="28077"/>
    <lineage>
        <taxon>Bacteria</taxon>
        <taxon>Pseudomonadati</taxon>
        <taxon>Pseudomonadota</taxon>
        <taxon>Alphaproteobacteria</taxon>
        <taxon>Rhodospirillales</taxon>
        <taxon>Azospirillaceae</taxon>
        <taxon>Nitrospirillum</taxon>
    </lineage>
</organism>
<protein>
    <recommendedName>
        <fullName evidence="3">Serine carboxypeptidase</fullName>
    </recommendedName>
</protein>
<proteinExistence type="predicted"/>
<name>A0A560KAJ0_9PROT</name>
<evidence type="ECO:0008006" key="3">
    <source>
        <dbReference type="Google" id="ProtNLM"/>
    </source>
</evidence>
<dbReference type="Proteomes" id="UP000320516">
    <property type="component" value="Unassembled WGS sequence"/>
</dbReference>
<gene>
    <name evidence="1" type="ORF">FBZ87_102473</name>
</gene>
<dbReference type="EMBL" id="VITV01000002">
    <property type="protein sequence ID" value="TWB80049.1"/>
    <property type="molecule type" value="Genomic_DNA"/>
</dbReference>
<dbReference type="RefSeq" id="WP_145609482.1">
    <property type="nucleotide sequence ID" value="NZ_VITV01000002.1"/>
</dbReference>
<reference evidence="1 2" key="1">
    <citation type="submission" date="2019-06" db="EMBL/GenBank/DDBJ databases">
        <title>Genomic Encyclopedia of Type Strains, Phase IV (KMG-V): Genome sequencing to study the core and pangenomes of soil and plant-associated prokaryotes.</title>
        <authorList>
            <person name="Whitman W."/>
        </authorList>
    </citation>
    <scope>NUCLEOTIDE SEQUENCE [LARGE SCALE GENOMIC DNA]</scope>
    <source>
        <strain evidence="1 2">BR 12005</strain>
    </source>
</reference>
<dbReference type="AlphaFoldDB" id="A0A560KAJ0"/>
<evidence type="ECO:0000313" key="2">
    <source>
        <dbReference type="Proteomes" id="UP000320516"/>
    </source>
</evidence>
<comment type="caution">
    <text evidence="1">The sequence shown here is derived from an EMBL/GenBank/DDBJ whole genome shotgun (WGS) entry which is preliminary data.</text>
</comment>